<evidence type="ECO:0000313" key="2">
    <source>
        <dbReference type="EMBL" id="UZW17955.1"/>
    </source>
</evidence>
<evidence type="ECO:0000313" key="3">
    <source>
        <dbReference type="Proteomes" id="UP001164116"/>
    </source>
</evidence>
<keyword evidence="3" id="KW-1185">Reference proteome</keyword>
<proteinExistence type="predicted"/>
<feature type="chain" id="PRO_5046801032" description="Lipoprotein" evidence="1">
    <location>
        <begin position="29"/>
        <end position="107"/>
    </location>
</feature>
<evidence type="ECO:0000256" key="1">
    <source>
        <dbReference type="SAM" id="SignalP"/>
    </source>
</evidence>
<feature type="signal peptide" evidence="1">
    <location>
        <begin position="1"/>
        <end position="28"/>
    </location>
</feature>
<accession>A0ABY6QF24</accession>
<sequence>MNITKYTSVTALWIVTACTLATIAGCTAGGPNSVEGTMRVSNAGSSNVRVSQNSDVHPLAPNATIDLPINSFGLTVMPEDSNRDKIDRFNLKFNPGGCSVNLCVVVY</sequence>
<dbReference type="EMBL" id="CP112866">
    <property type="protein sequence ID" value="UZW17955.1"/>
    <property type="molecule type" value="Genomic_DNA"/>
</dbReference>
<reference evidence="2" key="1">
    <citation type="submission" date="2022-11" db="EMBL/GenBank/DDBJ databases">
        <title>Taxonomic description of a new Pseudomonas species.</title>
        <authorList>
            <person name="Tambong J.T."/>
        </authorList>
    </citation>
    <scope>NUCLEOTIDE SEQUENCE</scope>
    <source>
        <strain evidence="2">S1Bt42</strain>
    </source>
</reference>
<dbReference type="RefSeq" id="WP_266245714.1">
    <property type="nucleotide sequence ID" value="NZ_CP112866.1"/>
</dbReference>
<evidence type="ECO:0008006" key="4">
    <source>
        <dbReference type="Google" id="ProtNLM"/>
    </source>
</evidence>
<dbReference type="Proteomes" id="UP001164116">
    <property type="component" value="Chromosome"/>
</dbReference>
<protein>
    <recommendedName>
        <fullName evidence="4">Lipoprotein</fullName>
    </recommendedName>
</protein>
<name>A0ABY6QF24_9PSED</name>
<gene>
    <name evidence="2" type="ORF">OSC50_21645</name>
</gene>
<dbReference type="PROSITE" id="PS51257">
    <property type="entry name" value="PROKAR_LIPOPROTEIN"/>
    <property type="match status" value="1"/>
</dbReference>
<keyword evidence="1" id="KW-0732">Signal</keyword>
<organism evidence="2 3">
    <name type="scientific">Pseudomonas quebecensis</name>
    <dbReference type="NCBI Taxonomy" id="2995174"/>
    <lineage>
        <taxon>Bacteria</taxon>
        <taxon>Pseudomonadati</taxon>
        <taxon>Pseudomonadota</taxon>
        <taxon>Gammaproteobacteria</taxon>
        <taxon>Pseudomonadales</taxon>
        <taxon>Pseudomonadaceae</taxon>
        <taxon>Pseudomonas</taxon>
    </lineage>
</organism>